<protein>
    <submittedName>
        <fullName evidence="2">Uncharacterized protein</fullName>
    </submittedName>
</protein>
<accession>A0ABS2DHY2</accession>
<dbReference type="Proteomes" id="UP001518925">
    <property type="component" value="Unassembled WGS sequence"/>
</dbReference>
<keyword evidence="3" id="KW-1185">Reference proteome</keyword>
<dbReference type="EMBL" id="JAFELM010000019">
    <property type="protein sequence ID" value="MBM6617171.1"/>
    <property type="molecule type" value="Genomic_DNA"/>
</dbReference>
<reference evidence="2 3" key="1">
    <citation type="submission" date="2021-02" db="EMBL/GenBank/DDBJ databases">
        <title>Bacillus sp. RD4P76, an endophyte from a halophyte.</title>
        <authorList>
            <person name="Sun J.-Q."/>
        </authorList>
    </citation>
    <scope>NUCLEOTIDE SEQUENCE [LARGE SCALE GENOMIC DNA]</scope>
    <source>
        <strain evidence="2 3">RD4P76</strain>
    </source>
</reference>
<gene>
    <name evidence="2" type="ORF">JR050_05720</name>
</gene>
<evidence type="ECO:0000313" key="2">
    <source>
        <dbReference type="EMBL" id="MBM6617171.1"/>
    </source>
</evidence>
<evidence type="ECO:0000313" key="3">
    <source>
        <dbReference type="Proteomes" id="UP001518925"/>
    </source>
</evidence>
<name>A0ABS2DHY2_9BACI</name>
<dbReference type="RefSeq" id="WP_204202553.1">
    <property type="nucleotide sequence ID" value="NZ_JAFELM010000019.1"/>
</dbReference>
<evidence type="ECO:0000256" key="1">
    <source>
        <dbReference type="SAM" id="Coils"/>
    </source>
</evidence>
<organism evidence="2 3">
    <name type="scientific">Bacillus suaedaesalsae</name>
    <dbReference type="NCBI Taxonomy" id="2810349"/>
    <lineage>
        <taxon>Bacteria</taxon>
        <taxon>Bacillati</taxon>
        <taxon>Bacillota</taxon>
        <taxon>Bacilli</taxon>
        <taxon>Bacillales</taxon>
        <taxon>Bacillaceae</taxon>
        <taxon>Bacillus</taxon>
    </lineage>
</organism>
<keyword evidence="1" id="KW-0175">Coiled coil</keyword>
<sequence length="313" mass="35981">MVLQLNSKIKQVQERVRLKQKWEKQLRSYHQELTSSKARLLDLKEKLEKENQDVDKLEGLSITSILLTVLGTKEERLKQEKQEAVLAKLQYDEAKAEIKDLEQEIEAVHTNLQNVMNAEQELEQLLKEKEGYMRLISSEINSHLDTLNDQANQMATMQLEMEEAIFAGNAVKQSLKQASASLESASGWGTLDMFGGGVISTAIKHNHIDDASGYMHDAQHLAKKLKRELEDIGTEFTESMELSNLTRFADFFFDGLITDWVIQNQINDSLEQVNAYKYQITSLVKQIEKEKTQIMKQLQELEYERNTLIAQFA</sequence>
<proteinExistence type="predicted"/>
<comment type="caution">
    <text evidence="2">The sequence shown here is derived from an EMBL/GenBank/DDBJ whole genome shotgun (WGS) entry which is preliminary data.</text>
</comment>
<feature type="coiled-coil region" evidence="1">
    <location>
        <begin position="284"/>
        <end position="311"/>
    </location>
</feature>
<feature type="coiled-coil region" evidence="1">
    <location>
        <begin position="19"/>
        <end position="135"/>
    </location>
</feature>